<dbReference type="Pfam" id="PF15926">
    <property type="entry name" value="RNF220"/>
    <property type="match status" value="1"/>
</dbReference>
<keyword evidence="1 3" id="KW-0863">Zinc-finger</keyword>
<feature type="compositionally biased region" description="Basic and acidic residues" evidence="4">
    <location>
        <begin position="225"/>
        <end position="235"/>
    </location>
</feature>
<dbReference type="Proteomes" id="UP000694941">
    <property type="component" value="Unplaced"/>
</dbReference>
<dbReference type="Gene3D" id="3.30.40.10">
    <property type="entry name" value="Zinc/RING finger domain, C3HC4 (zinc finger)"/>
    <property type="match status" value="1"/>
</dbReference>
<proteinExistence type="predicted"/>
<keyword evidence="6" id="KW-1185">Reference proteome</keyword>
<name>A0ABM1BPK7_LIMPO</name>
<feature type="domain" description="RING-type" evidence="5">
    <location>
        <begin position="547"/>
        <end position="586"/>
    </location>
</feature>
<dbReference type="PANTHER" id="PTHR13459:SF1">
    <property type="entry name" value="E3 UBIQUITIN-PROTEIN LIGASE RNF220 ISOFORM X1"/>
    <property type="match status" value="1"/>
</dbReference>
<accession>A0ABM1BPK7</accession>
<evidence type="ECO:0000313" key="6">
    <source>
        <dbReference type="Proteomes" id="UP000694941"/>
    </source>
</evidence>
<dbReference type="InterPro" id="IPR013083">
    <property type="entry name" value="Znf_RING/FYVE/PHD"/>
</dbReference>
<feature type="region of interest" description="Disordered" evidence="4">
    <location>
        <begin position="196"/>
        <end position="237"/>
    </location>
</feature>
<dbReference type="CDD" id="cd16563">
    <property type="entry name" value="RING-HC_RNF220"/>
    <property type="match status" value="1"/>
</dbReference>
<dbReference type="Pfam" id="PF13923">
    <property type="entry name" value="zf-C3HC4_2"/>
    <property type="match status" value="1"/>
</dbReference>
<feature type="region of interest" description="Disordered" evidence="4">
    <location>
        <begin position="283"/>
        <end position="308"/>
    </location>
</feature>
<protein>
    <submittedName>
        <fullName evidence="7">E3 ubiquitin-protein ligase RNF220-like isoform X1</fullName>
    </submittedName>
</protein>
<reference evidence="7" key="1">
    <citation type="submission" date="2025-08" db="UniProtKB">
        <authorList>
            <consortium name="RefSeq"/>
        </authorList>
    </citation>
    <scope>IDENTIFICATION</scope>
    <source>
        <tissue evidence="7">Muscle</tissue>
    </source>
</reference>
<keyword evidence="2" id="KW-0862">Zinc</keyword>
<dbReference type="PROSITE" id="PS50089">
    <property type="entry name" value="ZF_RING_2"/>
    <property type="match status" value="1"/>
</dbReference>
<evidence type="ECO:0000256" key="2">
    <source>
        <dbReference type="ARBA" id="ARBA00022833"/>
    </source>
</evidence>
<dbReference type="InterPro" id="IPR001841">
    <property type="entry name" value="Znf_RING"/>
</dbReference>
<organism evidence="6 7">
    <name type="scientific">Limulus polyphemus</name>
    <name type="common">Atlantic horseshoe crab</name>
    <dbReference type="NCBI Taxonomy" id="6850"/>
    <lineage>
        <taxon>Eukaryota</taxon>
        <taxon>Metazoa</taxon>
        <taxon>Ecdysozoa</taxon>
        <taxon>Arthropoda</taxon>
        <taxon>Chelicerata</taxon>
        <taxon>Merostomata</taxon>
        <taxon>Xiphosura</taxon>
        <taxon>Limulidae</taxon>
        <taxon>Limulus</taxon>
    </lineage>
</organism>
<gene>
    <name evidence="7" type="primary">LOC106470218</name>
</gene>
<dbReference type="InterPro" id="IPR052443">
    <property type="entry name" value="E3_ubiq-ligase_RNF220-like"/>
</dbReference>
<evidence type="ECO:0000256" key="3">
    <source>
        <dbReference type="PROSITE-ProRule" id="PRU00175"/>
    </source>
</evidence>
<feature type="region of interest" description="Disordered" evidence="4">
    <location>
        <begin position="417"/>
        <end position="440"/>
    </location>
</feature>
<keyword evidence="1 3" id="KW-0479">Metal-binding</keyword>
<feature type="compositionally biased region" description="Acidic residues" evidence="4">
    <location>
        <begin position="424"/>
        <end position="436"/>
    </location>
</feature>
<evidence type="ECO:0000256" key="4">
    <source>
        <dbReference type="SAM" id="MobiDB-lite"/>
    </source>
</evidence>
<dbReference type="InterPro" id="IPR040178">
    <property type="entry name" value="RNF220_RING"/>
</dbReference>
<dbReference type="GeneID" id="106470218"/>
<dbReference type="PANTHER" id="PTHR13459">
    <property type="entry name" value="E3 UBIQUITIN-PROTEIN LIGASE RNF220 ISOFORM X1"/>
    <property type="match status" value="1"/>
</dbReference>
<dbReference type="SUPFAM" id="SSF57850">
    <property type="entry name" value="RING/U-box"/>
    <property type="match status" value="1"/>
</dbReference>
<dbReference type="RefSeq" id="XP_013786211.2">
    <property type="nucleotide sequence ID" value="XM_013930757.2"/>
</dbReference>
<evidence type="ECO:0000313" key="7">
    <source>
        <dbReference type="RefSeq" id="XP_013786211.2"/>
    </source>
</evidence>
<sequence length="599" mass="66788">MASHNDRFRGRPAFFPAHLKFHPSLQGLQMRMGGLDTSAYLSTSASSSALVVLASQPSSQVQGLEKEPASPFYTPFTSAGSFPALPMFGPADTYPPHLLPVSSPMMNSSGLDRQVSFLNSGTGSNLRPLEVTDERVGNGFNGSAFIPANVLKTDNSDPTSSQSFQHPKYQSNNIFQSDASTSQSFRVSPPVRVKKECSTDKGLSMTSPEVPDHLAETAVSDGGDSTDRGTPEEGRLRRKVKKRGLLDGQASCCPVCGVTIRPAELLSHFEQEVEKLNKINKILRRPTKEGTPQIRNSPSPGSSRKKDSINALDSRWNTFQKVQCNRQHRLGVRSCKTKKKLAEETLCPVCCERLTGNQEELNLHVERCLRKIENNGSEDETVDVEAEEAYEEYEWAGQMRVRATSFLKGGFAASGFQTRRHNSEDDEQDLNVDSDDTATYGQPQYTEADVIPCSSDEPTENREREELRRAMLIDAEGQQRIPEGSKWVCKNEHQLELEGNEQPALTNGEIESEKATITQDKLQTVTSLKSRIKELEKQNHHNDKMKCLICMEPYTQPVVSVCCWHVHCEECWLRTLGAKKLCPQCNMITSPNDLRRIYL</sequence>
<evidence type="ECO:0000256" key="1">
    <source>
        <dbReference type="ARBA" id="ARBA00022771"/>
    </source>
</evidence>
<evidence type="ECO:0000259" key="5">
    <source>
        <dbReference type="PROSITE" id="PS50089"/>
    </source>
</evidence>
<feature type="compositionally biased region" description="Polar residues" evidence="4">
    <location>
        <begin position="293"/>
        <end position="302"/>
    </location>
</feature>
<dbReference type="InterPro" id="IPR031824">
    <property type="entry name" value="RNF220_mid"/>
</dbReference>